<dbReference type="AlphaFoldDB" id="A0A8S9SS79"/>
<feature type="region of interest" description="Disordered" evidence="1">
    <location>
        <begin position="139"/>
        <end position="180"/>
    </location>
</feature>
<protein>
    <submittedName>
        <fullName evidence="2">Uncharacterized protein</fullName>
    </submittedName>
</protein>
<dbReference type="EMBL" id="QGKX02000004">
    <property type="protein sequence ID" value="KAF3604611.1"/>
    <property type="molecule type" value="Genomic_DNA"/>
</dbReference>
<name>A0A8S9SS79_BRACR</name>
<organism evidence="2 3">
    <name type="scientific">Brassica cretica</name>
    <name type="common">Mustard</name>
    <dbReference type="NCBI Taxonomy" id="69181"/>
    <lineage>
        <taxon>Eukaryota</taxon>
        <taxon>Viridiplantae</taxon>
        <taxon>Streptophyta</taxon>
        <taxon>Embryophyta</taxon>
        <taxon>Tracheophyta</taxon>
        <taxon>Spermatophyta</taxon>
        <taxon>Magnoliopsida</taxon>
        <taxon>eudicotyledons</taxon>
        <taxon>Gunneridae</taxon>
        <taxon>Pentapetalae</taxon>
        <taxon>rosids</taxon>
        <taxon>malvids</taxon>
        <taxon>Brassicales</taxon>
        <taxon>Brassicaceae</taxon>
        <taxon>Brassiceae</taxon>
        <taxon>Brassica</taxon>
    </lineage>
</organism>
<feature type="compositionally biased region" description="Polar residues" evidence="1">
    <location>
        <begin position="141"/>
        <end position="157"/>
    </location>
</feature>
<reference evidence="2" key="1">
    <citation type="submission" date="2019-12" db="EMBL/GenBank/DDBJ databases">
        <title>Genome sequencing and annotation of Brassica cretica.</title>
        <authorList>
            <person name="Studholme D.J."/>
            <person name="Sarris P."/>
        </authorList>
    </citation>
    <scope>NUCLEOTIDE SEQUENCE</scope>
    <source>
        <strain evidence="2">PFS-109/04</strain>
        <tissue evidence="2">Leaf</tissue>
    </source>
</reference>
<evidence type="ECO:0000256" key="1">
    <source>
        <dbReference type="SAM" id="MobiDB-lite"/>
    </source>
</evidence>
<gene>
    <name evidence="2" type="ORF">F2Q69_00036152</name>
</gene>
<evidence type="ECO:0000313" key="3">
    <source>
        <dbReference type="Proteomes" id="UP000712600"/>
    </source>
</evidence>
<accession>A0A8S9SS79</accession>
<comment type="caution">
    <text evidence="2">The sequence shown here is derived from an EMBL/GenBank/DDBJ whole genome shotgun (WGS) entry which is preliminary data.</text>
</comment>
<proteinExistence type="predicted"/>
<feature type="region of interest" description="Disordered" evidence="1">
    <location>
        <begin position="79"/>
        <end position="103"/>
    </location>
</feature>
<sequence>MDLASSSHHEPCLPNYLYQNKTTLDSYYRNKEKIQRDRERERSTVVVVGGRPWWWWAGEPGDGGRATLVVVRRGGDAVGERWDAPKSNGEADSSADEEQPANRRRIEVILSQQTLSSDDENDDTPVLEDLRDVLKQKFESENSNNSTCNDLRTTLNARKSRRISAVDPDPKERSNGDLRDKLNAGACDLRIRLNRSKPTL</sequence>
<feature type="compositionally biased region" description="Basic and acidic residues" evidence="1">
    <location>
        <begin position="168"/>
        <end position="180"/>
    </location>
</feature>
<dbReference type="Proteomes" id="UP000712600">
    <property type="component" value="Unassembled WGS sequence"/>
</dbReference>
<evidence type="ECO:0000313" key="2">
    <source>
        <dbReference type="EMBL" id="KAF3604611.1"/>
    </source>
</evidence>